<dbReference type="PROSITE" id="PS50195">
    <property type="entry name" value="PX"/>
    <property type="match status" value="1"/>
</dbReference>
<dbReference type="Proteomes" id="UP000591131">
    <property type="component" value="Unassembled WGS sequence"/>
</dbReference>
<feature type="coiled-coil region" evidence="1">
    <location>
        <begin position="671"/>
        <end position="705"/>
    </location>
</feature>
<evidence type="ECO:0000313" key="4">
    <source>
        <dbReference type="EMBL" id="KAF4675602.1"/>
    </source>
</evidence>
<protein>
    <recommendedName>
        <fullName evidence="3">PX domain-containing protein</fullName>
    </recommendedName>
</protein>
<dbReference type="InterPro" id="IPR001683">
    <property type="entry name" value="PX_dom"/>
</dbReference>
<dbReference type="InterPro" id="IPR036871">
    <property type="entry name" value="PX_dom_sf"/>
</dbReference>
<dbReference type="Pfam" id="PF00787">
    <property type="entry name" value="PX"/>
    <property type="match status" value="1"/>
</dbReference>
<dbReference type="SMART" id="SM00312">
    <property type="entry name" value="PX"/>
    <property type="match status" value="1"/>
</dbReference>
<dbReference type="GO" id="GO:0035091">
    <property type="term" value="F:phosphatidylinositol binding"/>
    <property type="evidence" value="ECO:0007669"/>
    <property type="project" value="InterPro"/>
</dbReference>
<dbReference type="EMBL" id="JAAPAO010000045">
    <property type="protein sequence ID" value="KAF4675602.1"/>
    <property type="molecule type" value="Genomic_DNA"/>
</dbReference>
<name>A0A7J6MVF2_PERCH</name>
<feature type="domain" description="PX" evidence="3">
    <location>
        <begin position="48"/>
        <end position="203"/>
    </location>
</feature>
<accession>A0A7J6MVF2</accession>
<feature type="region of interest" description="Disordered" evidence="2">
    <location>
        <begin position="104"/>
        <end position="131"/>
    </location>
</feature>
<keyword evidence="5" id="KW-1185">Reference proteome</keyword>
<dbReference type="AlphaFoldDB" id="A0A7J6MVF2"/>
<evidence type="ECO:0000259" key="3">
    <source>
        <dbReference type="PROSITE" id="PS50195"/>
    </source>
</evidence>
<proteinExistence type="predicted"/>
<dbReference type="SUPFAM" id="SSF64268">
    <property type="entry name" value="PX domain"/>
    <property type="match status" value="1"/>
</dbReference>
<dbReference type="Gene3D" id="3.30.1520.10">
    <property type="entry name" value="Phox-like domain"/>
    <property type="match status" value="1"/>
</dbReference>
<comment type="caution">
    <text evidence="4">The sequence shown here is derived from an EMBL/GenBank/DDBJ whole genome shotgun (WGS) entry which is preliminary data.</text>
</comment>
<organism evidence="4 5">
    <name type="scientific">Perkinsus chesapeaki</name>
    <name type="common">Clam parasite</name>
    <name type="synonym">Perkinsus andrewsi</name>
    <dbReference type="NCBI Taxonomy" id="330153"/>
    <lineage>
        <taxon>Eukaryota</taxon>
        <taxon>Sar</taxon>
        <taxon>Alveolata</taxon>
        <taxon>Perkinsozoa</taxon>
        <taxon>Perkinsea</taxon>
        <taxon>Perkinsida</taxon>
        <taxon>Perkinsidae</taxon>
        <taxon>Perkinsus</taxon>
    </lineage>
</organism>
<feature type="region of interest" description="Disordered" evidence="2">
    <location>
        <begin position="1"/>
        <end position="36"/>
    </location>
</feature>
<evidence type="ECO:0000256" key="2">
    <source>
        <dbReference type="SAM" id="MobiDB-lite"/>
    </source>
</evidence>
<evidence type="ECO:0000256" key="1">
    <source>
        <dbReference type="SAM" id="Coils"/>
    </source>
</evidence>
<reference evidence="4 5" key="1">
    <citation type="submission" date="2020-04" db="EMBL/GenBank/DDBJ databases">
        <title>Perkinsus chesapeaki whole genome sequence.</title>
        <authorList>
            <person name="Bogema D.R."/>
        </authorList>
    </citation>
    <scope>NUCLEOTIDE SEQUENCE [LARGE SCALE GENOMIC DNA]</scope>
    <source>
        <strain evidence="4">ATCC PRA-425</strain>
    </source>
</reference>
<sequence length="858" mass="92237">MTVAGSASKKRAMSSEKTRGNTDNGESLPPQPTSRALKALPTVKVAIPLSVKIPSFETKSGLIGLNYTTYNIKVDDFGRTHSVNRRFDDFLKFYEHISSLPYRGSAGRRDPDDAGPASSDTLGTVRSAAGDPLIPTLPPKQMFGSTLPAVVEERRPALELILQRAVKREEILSFDTTDALWKLLELPAGCATVSRFLTPSGQRNTLCIHELSGLLDPEKSKEQYRLRHESTIKCLLNMIDNQAQGTISLPSTAFASIMDVLHYIVSYKGNENAGDNAARQMFVCGGGVLMLLRILAREGDLVAPNGDVVVVANRSQDPPSGEAAAPTGPGRIDQVKRVLNGLIQASGEGFSAALLTTLESHDGITVITEQLLPTAKAHLHDTVAKLLWLGFDEAVQACLLEHPRGLDLLGSLFASPFPSTRVICGLLLATLASASRLDDASLLSKIDSGLWQLLTTELLPSECFPSSARVPGSLLAALTRTPGCVGRLAQCLAGHSSQTVKGFVCWVLNGSSSALRPDSQLSKTIVAAGEALILQLIVEAALRPTPGECVAVDESLRAALEHHMASRGSRNAEDIKQQEGYLESLVSECAARSENITSAVVPAELNSSFKSFDKYLSRYLQTIQDTDAMLSKCKAGINALSAGTGEASASSRLPELDSNEVVAWATSALELQEVENEMAQLNGQAEAAEEEMKKSKKEAVLVDQQLKKVTADLKALDARIISEGTAPGEERQQLADERSRLDGHLLQLKQVTAAKRLEVNNLRQRAAELATGRGAAAASSASGKAALARGDAIIEEWVNKLDASKRSTRQVHKLSEQLSTVGLRLQQNEKGTREELVASVRALKQQLSRLEDCLAQYH</sequence>
<dbReference type="OrthoDB" id="438726at2759"/>
<dbReference type="CDD" id="cd06093">
    <property type="entry name" value="PX_domain"/>
    <property type="match status" value="1"/>
</dbReference>
<evidence type="ECO:0000313" key="5">
    <source>
        <dbReference type="Proteomes" id="UP000591131"/>
    </source>
</evidence>
<keyword evidence="1" id="KW-0175">Coiled coil</keyword>
<gene>
    <name evidence="4" type="ORF">FOL47_007554</name>
</gene>